<accession>A0AA35ZZZ1</accession>
<evidence type="ECO:0000256" key="3">
    <source>
        <dbReference type="SAM" id="Phobius"/>
    </source>
</evidence>
<dbReference type="SMART" id="SM00108">
    <property type="entry name" value="B_lectin"/>
    <property type="match status" value="1"/>
</dbReference>
<keyword evidence="3" id="KW-0812">Transmembrane</keyword>
<dbReference type="Proteomes" id="UP001177003">
    <property type="component" value="Chromosome 9"/>
</dbReference>
<evidence type="ECO:0000313" key="6">
    <source>
        <dbReference type="Proteomes" id="UP001177003"/>
    </source>
</evidence>
<gene>
    <name evidence="5" type="ORF">LSALG_LOCUS40502</name>
</gene>
<dbReference type="InterPro" id="IPR051343">
    <property type="entry name" value="G-type_lectin_kinases/EP1-like"/>
</dbReference>
<keyword evidence="3" id="KW-1133">Transmembrane helix</keyword>
<dbReference type="PANTHER" id="PTHR47976:SF30">
    <property type="entry name" value="RECEPTOR-LIKE SERINE_THREONINE-PROTEIN KINASE"/>
    <property type="match status" value="1"/>
</dbReference>
<feature type="domain" description="Bulb-type lectin" evidence="4">
    <location>
        <begin position="27"/>
        <end position="145"/>
    </location>
</feature>
<protein>
    <recommendedName>
        <fullName evidence="4">Bulb-type lectin domain-containing protein</fullName>
    </recommendedName>
</protein>
<dbReference type="CDD" id="cd00028">
    <property type="entry name" value="B_lectin"/>
    <property type="match status" value="1"/>
</dbReference>
<keyword evidence="3" id="KW-0472">Membrane</keyword>
<keyword evidence="2" id="KW-0325">Glycoprotein</keyword>
<dbReference type="SUPFAM" id="SSF51110">
    <property type="entry name" value="alpha-D-mannose-specific plant lectins"/>
    <property type="match status" value="1"/>
</dbReference>
<dbReference type="EMBL" id="OX465085">
    <property type="protein sequence ID" value="CAI9301986.1"/>
    <property type="molecule type" value="Genomic_DNA"/>
</dbReference>
<feature type="transmembrane region" description="Helical" evidence="3">
    <location>
        <begin position="47"/>
        <end position="68"/>
    </location>
</feature>
<dbReference type="InterPro" id="IPR036426">
    <property type="entry name" value="Bulb-type_lectin_dom_sf"/>
</dbReference>
<evidence type="ECO:0000256" key="2">
    <source>
        <dbReference type="ARBA" id="ARBA00023180"/>
    </source>
</evidence>
<reference evidence="5" key="1">
    <citation type="submission" date="2023-04" db="EMBL/GenBank/DDBJ databases">
        <authorList>
            <person name="Vijverberg K."/>
            <person name="Xiong W."/>
            <person name="Schranz E."/>
        </authorList>
    </citation>
    <scope>NUCLEOTIDE SEQUENCE</scope>
</reference>
<dbReference type="Gene3D" id="2.90.10.30">
    <property type="match status" value="1"/>
</dbReference>
<dbReference type="FunFam" id="2.90.10.10:FF:000039">
    <property type="entry name" value="G-type lectin S-receptor-like serine/threonine-protein kinase SD2-5"/>
    <property type="match status" value="1"/>
</dbReference>
<name>A0AA35ZZZ1_LACSI</name>
<dbReference type="FunFam" id="2.90.10.30:FF:000003">
    <property type="entry name" value="Os04g0303100 protein"/>
    <property type="match status" value="1"/>
</dbReference>
<evidence type="ECO:0000259" key="4">
    <source>
        <dbReference type="PROSITE" id="PS50927"/>
    </source>
</evidence>
<dbReference type="AlphaFoldDB" id="A0AA35ZZZ1"/>
<evidence type="ECO:0000313" key="5">
    <source>
        <dbReference type="EMBL" id="CAI9301986.1"/>
    </source>
</evidence>
<dbReference type="PANTHER" id="PTHR47976">
    <property type="entry name" value="G-TYPE LECTIN S-RECEPTOR-LIKE SERINE/THREONINE-PROTEIN KINASE SD2-5"/>
    <property type="match status" value="1"/>
</dbReference>
<organism evidence="5 6">
    <name type="scientific">Lactuca saligna</name>
    <name type="common">Willowleaf lettuce</name>
    <dbReference type="NCBI Taxonomy" id="75948"/>
    <lineage>
        <taxon>Eukaryota</taxon>
        <taxon>Viridiplantae</taxon>
        <taxon>Streptophyta</taxon>
        <taxon>Embryophyta</taxon>
        <taxon>Tracheophyta</taxon>
        <taxon>Spermatophyta</taxon>
        <taxon>Magnoliopsida</taxon>
        <taxon>eudicotyledons</taxon>
        <taxon>Gunneridae</taxon>
        <taxon>Pentapetalae</taxon>
        <taxon>asterids</taxon>
        <taxon>campanulids</taxon>
        <taxon>Asterales</taxon>
        <taxon>Asteraceae</taxon>
        <taxon>Cichorioideae</taxon>
        <taxon>Cichorieae</taxon>
        <taxon>Lactucinae</taxon>
        <taxon>Lactuca</taxon>
    </lineage>
</organism>
<evidence type="ECO:0000256" key="1">
    <source>
        <dbReference type="ARBA" id="ARBA00022729"/>
    </source>
</evidence>
<sequence>MYLSFWNLLIYLSTTWINDESSNPSSTSSDATSVTVILLENYSSSSYGFTCGFFCNGAYTIYLFAILLNQYDPRVIWSANRDNPVSKGAILNFTAAGELVLQDADGSIVWTTNTTGKSVAGMKLNDNGNLVLFDSHNSMVWQSFDHPTECLVKGKKLYQLQKLIPSEDMQSHGIEVTEMMKVASWCLQTDFTRRPSMSYVVKVLEGVMNIESNLDYNFLDPRVQKTAIDHEKISKPMSPSILSGPRTIKVKLMNAFPSKRYPSLYVGRSGSGLVALMHIL</sequence>
<dbReference type="PROSITE" id="PS50927">
    <property type="entry name" value="BULB_LECTIN"/>
    <property type="match status" value="1"/>
</dbReference>
<keyword evidence="6" id="KW-1185">Reference proteome</keyword>
<dbReference type="Pfam" id="PF01453">
    <property type="entry name" value="B_lectin"/>
    <property type="match status" value="1"/>
</dbReference>
<proteinExistence type="predicted"/>
<keyword evidence="1" id="KW-0732">Signal</keyword>
<dbReference type="InterPro" id="IPR001480">
    <property type="entry name" value="Bulb-type_lectin_dom"/>
</dbReference>